<dbReference type="RefSeq" id="WP_024980849.1">
    <property type="nucleotide sequence ID" value="NZ_CBCRUM010000013.1"/>
</dbReference>
<proteinExistence type="predicted"/>
<keyword evidence="1" id="KW-1133">Transmembrane helix</keyword>
<dbReference type="AlphaFoldDB" id="A0A1I4WSU5"/>
<name>A0A1I4WSU5_9FLAO</name>
<keyword evidence="3" id="KW-1185">Reference proteome</keyword>
<feature type="transmembrane region" description="Helical" evidence="1">
    <location>
        <begin position="39"/>
        <end position="58"/>
    </location>
</feature>
<keyword evidence="1" id="KW-0472">Membrane</keyword>
<reference evidence="3" key="1">
    <citation type="submission" date="2016-10" db="EMBL/GenBank/DDBJ databases">
        <authorList>
            <person name="Varghese N."/>
            <person name="Submissions S."/>
        </authorList>
    </citation>
    <scope>NUCLEOTIDE SEQUENCE [LARGE SCALE GENOMIC DNA]</scope>
    <source>
        <strain evidence="3">DSM 4002</strain>
    </source>
</reference>
<evidence type="ECO:0000313" key="2">
    <source>
        <dbReference type="EMBL" id="SFN16382.1"/>
    </source>
</evidence>
<protein>
    <recommendedName>
        <fullName evidence="4">DUF2892 domain-containing protein</fullName>
    </recommendedName>
</protein>
<dbReference type="Proteomes" id="UP000182961">
    <property type="component" value="Unassembled WGS sequence"/>
</dbReference>
<gene>
    <name evidence="2" type="ORF">SAMN05444143_10777</name>
</gene>
<organism evidence="2 3">
    <name type="scientific">Flavobacterium succinicans</name>
    <dbReference type="NCBI Taxonomy" id="29536"/>
    <lineage>
        <taxon>Bacteria</taxon>
        <taxon>Pseudomonadati</taxon>
        <taxon>Bacteroidota</taxon>
        <taxon>Flavobacteriia</taxon>
        <taxon>Flavobacteriales</taxon>
        <taxon>Flavobacteriaceae</taxon>
        <taxon>Flavobacterium</taxon>
    </lineage>
</organism>
<accession>A0A1I4WSU5</accession>
<evidence type="ECO:0008006" key="4">
    <source>
        <dbReference type="Google" id="ProtNLM"/>
    </source>
</evidence>
<keyword evidence="1" id="KW-0812">Transmembrane</keyword>
<dbReference type="EMBL" id="FOUT01000007">
    <property type="protein sequence ID" value="SFN16382.1"/>
    <property type="molecule type" value="Genomic_DNA"/>
</dbReference>
<evidence type="ECO:0000313" key="3">
    <source>
        <dbReference type="Proteomes" id="UP000182961"/>
    </source>
</evidence>
<sequence length="62" mass="7278">MKRQLFSNWHLMRWIRLAFALFLLGEAYATREWFFIIFGLFFLLQALFNAGCGANGCAMPKK</sequence>
<evidence type="ECO:0000256" key="1">
    <source>
        <dbReference type="SAM" id="Phobius"/>
    </source>
</evidence>